<evidence type="ECO:0000256" key="1">
    <source>
        <dbReference type="SAM" id="Phobius"/>
    </source>
</evidence>
<evidence type="ECO:0000313" key="2">
    <source>
        <dbReference type="EMBL" id="MBE1554755.1"/>
    </source>
</evidence>
<accession>A0A927MHZ3</accession>
<keyword evidence="1" id="KW-0472">Membrane</keyword>
<organism evidence="2 3">
    <name type="scientific">Sporosarcina limicola</name>
    <dbReference type="NCBI Taxonomy" id="34101"/>
    <lineage>
        <taxon>Bacteria</taxon>
        <taxon>Bacillati</taxon>
        <taxon>Bacillota</taxon>
        <taxon>Bacilli</taxon>
        <taxon>Bacillales</taxon>
        <taxon>Caryophanaceae</taxon>
        <taxon>Sporosarcina</taxon>
    </lineage>
</organism>
<dbReference type="Pfam" id="PF04307">
    <property type="entry name" value="YdjM"/>
    <property type="match status" value="1"/>
</dbReference>
<dbReference type="AlphaFoldDB" id="A0A927MHZ3"/>
<dbReference type="InterPro" id="IPR007404">
    <property type="entry name" value="YdjM-like"/>
</dbReference>
<proteinExistence type="predicted"/>
<evidence type="ECO:0000313" key="3">
    <source>
        <dbReference type="Proteomes" id="UP000658225"/>
    </source>
</evidence>
<protein>
    <submittedName>
        <fullName evidence="2">Inner membrane protein</fullName>
    </submittedName>
</protein>
<dbReference type="Proteomes" id="UP000658225">
    <property type="component" value="Unassembled WGS sequence"/>
</dbReference>
<reference evidence="2" key="1">
    <citation type="submission" date="2020-10" db="EMBL/GenBank/DDBJ databases">
        <title>Genomic Encyclopedia of Type Strains, Phase IV (KMG-IV): sequencing the most valuable type-strain genomes for metagenomic binning, comparative biology and taxonomic classification.</title>
        <authorList>
            <person name="Goeker M."/>
        </authorList>
    </citation>
    <scope>NUCLEOTIDE SEQUENCE</scope>
    <source>
        <strain evidence="2">DSM 13886</strain>
    </source>
</reference>
<keyword evidence="1" id="KW-0812">Transmembrane</keyword>
<feature type="transmembrane region" description="Helical" evidence="1">
    <location>
        <begin position="123"/>
        <end position="149"/>
    </location>
</feature>
<dbReference type="EMBL" id="JADBEL010000008">
    <property type="protein sequence ID" value="MBE1554755.1"/>
    <property type="molecule type" value="Genomic_DNA"/>
</dbReference>
<feature type="transmembrane region" description="Helical" evidence="1">
    <location>
        <begin position="68"/>
        <end position="85"/>
    </location>
</feature>
<dbReference type="RefSeq" id="WP_192598513.1">
    <property type="nucleotide sequence ID" value="NZ_JADBEL010000008.1"/>
</dbReference>
<feature type="transmembrane region" description="Helical" evidence="1">
    <location>
        <begin position="169"/>
        <end position="194"/>
    </location>
</feature>
<comment type="caution">
    <text evidence="2">The sequence shown here is derived from an EMBL/GenBank/DDBJ whole genome shotgun (WGS) entry which is preliminary data.</text>
</comment>
<feature type="transmembrane region" description="Helical" evidence="1">
    <location>
        <begin position="91"/>
        <end position="111"/>
    </location>
</feature>
<keyword evidence="1" id="KW-1133">Transmembrane helix</keyword>
<keyword evidence="3" id="KW-1185">Reference proteome</keyword>
<gene>
    <name evidence="2" type="ORF">H4683_001833</name>
</gene>
<name>A0A927MHZ3_9BACL</name>
<sequence>MIRIKGTSHLTIGAAGGIGVGLYTQADPLTLGLFAAVGAVSGLIPDLDTNGLASNKITLSKGLIKTPLMLMGIGIIIYSLYQSFISTTFDFQLLLSILIGGGMVVLSKIITQKRMLTLTGVGVVMGGLALNMTLWIMLLGVYILIASFLPHRSYTHTIIGLSFFAGIMHMAQTALSFDGLFLVGIVGYISHLVADMKALPVNRRGVKFFAPIWNKEF</sequence>